<keyword evidence="5" id="KW-1185">Reference proteome</keyword>
<dbReference type="Gene3D" id="1.25.40.10">
    <property type="entry name" value="Tetratricopeptide repeat domain"/>
    <property type="match status" value="1"/>
</dbReference>
<organism evidence="4 5">
    <name type="scientific">Bradyrhizobium erythrophlei</name>
    <dbReference type="NCBI Taxonomy" id="1437360"/>
    <lineage>
        <taxon>Bacteria</taxon>
        <taxon>Pseudomonadati</taxon>
        <taxon>Pseudomonadota</taxon>
        <taxon>Alphaproteobacteria</taxon>
        <taxon>Hyphomicrobiales</taxon>
        <taxon>Nitrobacteraceae</taxon>
        <taxon>Bradyrhizobium</taxon>
    </lineage>
</organism>
<dbReference type="SUPFAM" id="SSF48452">
    <property type="entry name" value="TPR-like"/>
    <property type="match status" value="1"/>
</dbReference>
<evidence type="ECO:0000259" key="3">
    <source>
        <dbReference type="PROSITE" id="PS51755"/>
    </source>
</evidence>
<protein>
    <submittedName>
        <fullName evidence="4">Predicted ATPase</fullName>
    </submittedName>
</protein>
<dbReference type="OrthoDB" id="4473689at2"/>
<evidence type="ECO:0000256" key="2">
    <source>
        <dbReference type="PROSITE-ProRule" id="PRU01091"/>
    </source>
</evidence>
<dbReference type="GO" id="GO:0006355">
    <property type="term" value="P:regulation of DNA-templated transcription"/>
    <property type="evidence" value="ECO:0007669"/>
    <property type="project" value="InterPro"/>
</dbReference>
<gene>
    <name evidence="4" type="ORF">SAMN05444170_1976</name>
</gene>
<dbReference type="SUPFAM" id="SSF52540">
    <property type="entry name" value="P-loop containing nucleoside triphosphate hydrolases"/>
    <property type="match status" value="1"/>
</dbReference>
<dbReference type="InterPro" id="IPR016032">
    <property type="entry name" value="Sig_transdc_resp-reg_C-effctor"/>
</dbReference>
<name>A0A1M7TKN7_9BRAD</name>
<accession>A0A1M7TKN7</accession>
<dbReference type="GO" id="GO:0000160">
    <property type="term" value="P:phosphorelay signal transduction system"/>
    <property type="evidence" value="ECO:0007669"/>
    <property type="project" value="InterPro"/>
</dbReference>
<reference evidence="5" key="1">
    <citation type="submission" date="2016-11" db="EMBL/GenBank/DDBJ databases">
        <authorList>
            <person name="Varghese N."/>
            <person name="Submissions S."/>
        </authorList>
    </citation>
    <scope>NUCLEOTIDE SEQUENCE [LARGE SCALE GENOMIC DNA]</scope>
    <source>
        <strain evidence="5">GAS401</strain>
    </source>
</reference>
<dbReference type="PROSITE" id="PS51755">
    <property type="entry name" value="OMPR_PHOB"/>
    <property type="match status" value="1"/>
</dbReference>
<dbReference type="SUPFAM" id="SSF46894">
    <property type="entry name" value="C-terminal effector domain of the bipartite response regulators"/>
    <property type="match status" value="1"/>
</dbReference>
<dbReference type="Proteomes" id="UP000184096">
    <property type="component" value="Chromosome I"/>
</dbReference>
<dbReference type="InterPro" id="IPR003593">
    <property type="entry name" value="AAA+_ATPase"/>
</dbReference>
<dbReference type="CDD" id="cd00383">
    <property type="entry name" value="trans_reg_C"/>
    <property type="match status" value="1"/>
</dbReference>
<feature type="domain" description="OmpR/PhoB-type" evidence="3">
    <location>
        <begin position="6"/>
        <end position="104"/>
    </location>
</feature>
<dbReference type="Gene3D" id="3.40.50.300">
    <property type="entry name" value="P-loop containing nucleotide triphosphate hydrolases"/>
    <property type="match status" value="1"/>
</dbReference>
<dbReference type="PANTHER" id="PTHR47691:SF3">
    <property type="entry name" value="HTH-TYPE TRANSCRIPTIONAL REGULATOR RV0890C-RELATED"/>
    <property type="match status" value="1"/>
</dbReference>
<feature type="DNA-binding region" description="OmpR/PhoB-type" evidence="2">
    <location>
        <begin position="6"/>
        <end position="104"/>
    </location>
</feature>
<dbReference type="InterPro" id="IPR027417">
    <property type="entry name" value="P-loop_NTPase"/>
</dbReference>
<dbReference type="GO" id="GO:0003677">
    <property type="term" value="F:DNA binding"/>
    <property type="evidence" value="ECO:0007669"/>
    <property type="project" value="UniProtKB-UniRule"/>
</dbReference>
<dbReference type="EMBL" id="LT670849">
    <property type="protein sequence ID" value="SHN71275.1"/>
    <property type="molecule type" value="Genomic_DNA"/>
</dbReference>
<sequence length="949" mass="103715">MGDENRKFLSFGPFELSIDSRRLTNGTQTVALGARAMDILISLVEQPNKVVGKHDLIERVWPNQRADEVSLRVHISALRKALAQGDPSRRYIANVPGRGYSFIVPIATSFLQTPEPKAARHAWLPARLERMVGRNATVAAIQAKLAEQKFVTIVGPGGIGKTTVAVAVAHEMRSIFDGEVRFVDLSPLDDVSLVAPAVASAFGLAIQTADVLPLLIDRLAGPPKLLVLDSCEHLIDGASALAEKLFGHVPTLHLLVTSREALRAEGENVHELAALAYPPEDQTLLASDALKYPAVQLLVDRVKALQRQFDLHDLDAPVAAGICRRLDGIALAIELAAGRVDVYGLGKTASLLDDRLDLSWAGRRTAMPRHQTLNAALEWSYDLLDEEQKHVLNRLSVFSGGFAFEAAIAVVADDAVDEAKVADCLWELRSKSMIALYGQTARLRLLDTTRAFAARRLTEAGEQGLFRRRHALYFSDLFRQGASMDVSGWPKALAIEVGNLRAAMNWAFSDAGDAKVGVDLAAASASTWMGMALLTECRQWMAKAISCLDAMNSGSRQEMIIQSALASSMMFTLGMTEESYAGWAKARRLAEGLGDVEFQLVSLLVLWAHRIRLPRYAEAIELAERCAEVAEASGDRGAVATASYMRGVTYHHTGRLAHAESMLEASLHHDVEAVRKAIIERFGYDRKTDALAVLANLVWLRGAPDQARRLGRMSIAEARQLDQAVPLCVALTWTALTAYLTNPEDGEADALANELVEHAGKHAVDSYYGFGFAMQALGKVRQGEVEAATDLLYSGLEKLSAARYGVFHPILQAEFARCLAVLGHTRQAVAVFERAEINLDDEHQLFVPELLRIRGELALRGREGLDACKGYFLRAIEISDRRGSLSWTLRTATSLAIAETSDAGREEAKSILRATLAKFRDGSDTFDLRLANRVLDGSYRRDQGIGIAY</sequence>
<dbReference type="Pfam" id="PF00486">
    <property type="entry name" value="Trans_reg_C"/>
    <property type="match status" value="1"/>
</dbReference>
<dbReference type="InterPro" id="IPR001867">
    <property type="entry name" value="OmpR/PhoB-type_DNA-bd"/>
</dbReference>
<evidence type="ECO:0000313" key="4">
    <source>
        <dbReference type="EMBL" id="SHN71275.1"/>
    </source>
</evidence>
<evidence type="ECO:0000313" key="5">
    <source>
        <dbReference type="Proteomes" id="UP000184096"/>
    </source>
</evidence>
<keyword evidence="1 2" id="KW-0238">DNA-binding</keyword>
<dbReference type="SMART" id="SM00382">
    <property type="entry name" value="AAA"/>
    <property type="match status" value="1"/>
</dbReference>
<dbReference type="PANTHER" id="PTHR47691">
    <property type="entry name" value="REGULATOR-RELATED"/>
    <property type="match status" value="1"/>
</dbReference>
<dbReference type="RefSeq" id="WP_072817716.1">
    <property type="nucleotide sequence ID" value="NZ_LT670849.1"/>
</dbReference>
<dbReference type="AlphaFoldDB" id="A0A1M7TKN7"/>
<evidence type="ECO:0000256" key="1">
    <source>
        <dbReference type="ARBA" id="ARBA00023125"/>
    </source>
</evidence>
<dbReference type="InterPro" id="IPR036388">
    <property type="entry name" value="WH-like_DNA-bd_sf"/>
</dbReference>
<dbReference type="SMART" id="SM00862">
    <property type="entry name" value="Trans_reg_C"/>
    <property type="match status" value="1"/>
</dbReference>
<dbReference type="Gene3D" id="1.10.10.10">
    <property type="entry name" value="Winged helix-like DNA-binding domain superfamily/Winged helix DNA-binding domain"/>
    <property type="match status" value="1"/>
</dbReference>
<dbReference type="InterPro" id="IPR011990">
    <property type="entry name" value="TPR-like_helical_dom_sf"/>
</dbReference>
<proteinExistence type="predicted"/>